<feature type="transmembrane region" description="Helical" evidence="7">
    <location>
        <begin position="243"/>
        <end position="264"/>
    </location>
</feature>
<keyword evidence="4 7" id="KW-0812">Transmembrane</keyword>
<proteinExistence type="inferred from homology"/>
<evidence type="ECO:0000256" key="4">
    <source>
        <dbReference type="ARBA" id="ARBA00022692"/>
    </source>
</evidence>
<keyword evidence="9" id="KW-1185">Reference proteome</keyword>
<feature type="transmembrane region" description="Helical" evidence="7">
    <location>
        <begin position="124"/>
        <end position="147"/>
    </location>
</feature>
<reference evidence="9" key="1">
    <citation type="journal article" date="2019" name="Int. J. Syst. Evol. Microbiol.">
        <title>The Global Catalogue of Microorganisms (GCM) 10K type strain sequencing project: providing services to taxonomists for standard genome sequencing and annotation.</title>
        <authorList>
            <consortium name="The Broad Institute Genomics Platform"/>
            <consortium name="The Broad Institute Genome Sequencing Center for Infectious Disease"/>
            <person name="Wu L."/>
            <person name="Ma J."/>
        </authorList>
    </citation>
    <scope>NUCLEOTIDE SEQUENCE [LARGE SCALE GENOMIC DNA]</scope>
    <source>
        <strain evidence="9">CCUG 48216</strain>
    </source>
</reference>
<gene>
    <name evidence="8" type="ORF">ACFQ2Z_10230</name>
</gene>
<keyword evidence="6 7" id="KW-0472">Membrane</keyword>
<name>A0ABW3SBY8_9BACL</name>
<feature type="transmembrane region" description="Helical" evidence="7">
    <location>
        <begin position="185"/>
        <end position="202"/>
    </location>
</feature>
<evidence type="ECO:0000313" key="9">
    <source>
        <dbReference type="Proteomes" id="UP001597211"/>
    </source>
</evidence>
<evidence type="ECO:0000256" key="1">
    <source>
        <dbReference type="ARBA" id="ARBA00004651"/>
    </source>
</evidence>
<feature type="transmembrane region" description="Helical" evidence="7">
    <location>
        <begin position="270"/>
        <end position="289"/>
    </location>
</feature>
<evidence type="ECO:0000256" key="7">
    <source>
        <dbReference type="SAM" id="Phobius"/>
    </source>
</evidence>
<organism evidence="8 9">
    <name type="scientific">Paenibacillus timonensis</name>
    <dbReference type="NCBI Taxonomy" id="225915"/>
    <lineage>
        <taxon>Bacteria</taxon>
        <taxon>Bacillati</taxon>
        <taxon>Bacillota</taxon>
        <taxon>Bacilli</taxon>
        <taxon>Bacillales</taxon>
        <taxon>Paenibacillaceae</taxon>
        <taxon>Paenibacillus</taxon>
    </lineage>
</organism>
<comment type="similarity">
    <text evidence="2">Belongs to the UPF0718 family.</text>
</comment>
<dbReference type="RefSeq" id="WP_240268778.1">
    <property type="nucleotide sequence ID" value="NZ_JAKSXN010000016.1"/>
</dbReference>
<dbReference type="InterPro" id="IPR005524">
    <property type="entry name" value="DUF318"/>
</dbReference>
<protein>
    <submittedName>
        <fullName evidence="8">Permease</fullName>
    </submittedName>
</protein>
<dbReference type="EMBL" id="JBHTKZ010000016">
    <property type="protein sequence ID" value="MFD1181737.1"/>
    <property type="molecule type" value="Genomic_DNA"/>
</dbReference>
<feature type="transmembrane region" description="Helical" evidence="7">
    <location>
        <begin position="337"/>
        <end position="359"/>
    </location>
</feature>
<evidence type="ECO:0000256" key="3">
    <source>
        <dbReference type="ARBA" id="ARBA00022475"/>
    </source>
</evidence>
<dbReference type="PANTHER" id="PTHR43299">
    <property type="entry name" value="UPF0718 PROTEIN YRAQ"/>
    <property type="match status" value="1"/>
</dbReference>
<accession>A0ABW3SBY8</accession>
<evidence type="ECO:0000313" key="8">
    <source>
        <dbReference type="EMBL" id="MFD1181737.1"/>
    </source>
</evidence>
<keyword evidence="3" id="KW-1003">Cell membrane</keyword>
<feature type="transmembrane region" description="Helical" evidence="7">
    <location>
        <begin position="24"/>
        <end position="43"/>
    </location>
</feature>
<evidence type="ECO:0000256" key="6">
    <source>
        <dbReference type="ARBA" id="ARBA00023136"/>
    </source>
</evidence>
<evidence type="ECO:0000256" key="2">
    <source>
        <dbReference type="ARBA" id="ARBA00006386"/>
    </source>
</evidence>
<comment type="subcellular location">
    <subcellularLocation>
        <location evidence="1">Cell membrane</location>
        <topology evidence="1">Multi-pass membrane protein</topology>
    </subcellularLocation>
</comment>
<dbReference type="Pfam" id="PF03773">
    <property type="entry name" value="ArsP_1"/>
    <property type="match status" value="1"/>
</dbReference>
<comment type="caution">
    <text evidence="8">The sequence shown here is derived from an EMBL/GenBank/DDBJ whole genome shotgun (WGS) entry which is preliminary data.</text>
</comment>
<dbReference type="PANTHER" id="PTHR43299:SF1">
    <property type="entry name" value="UPF0718 PROTEIN YRAQ"/>
    <property type="match status" value="1"/>
</dbReference>
<evidence type="ECO:0000256" key="5">
    <source>
        <dbReference type="ARBA" id="ARBA00022989"/>
    </source>
</evidence>
<dbReference type="Proteomes" id="UP001597211">
    <property type="component" value="Unassembled WGS sequence"/>
</dbReference>
<feature type="transmembrane region" description="Helical" evidence="7">
    <location>
        <begin position="91"/>
        <end position="112"/>
    </location>
</feature>
<feature type="transmembrane region" description="Helical" evidence="7">
    <location>
        <begin position="159"/>
        <end position="179"/>
    </location>
</feature>
<feature type="transmembrane region" description="Helical" evidence="7">
    <location>
        <begin position="301"/>
        <end position="325"/>
    </location>
</feature>
<keyword evidence="5 7" id="KW-1133">Transmembrane helix</keyword>
<sequence>MVSSSTSGHYPQQPPHGFNKRKTALFIVLFLIIAIAGLSYVKWWPYYGKAFKAATEHSIGSSILGADASGPISWSAALDYAAAYFKSVWKAAVLGILLGSLVQVLLPAQWLHKVLGSSRFKSTFLGGIVSLPGMMCTCCAAPIAAGLRKRNVSVGASLAFWLGNPVLNPATLIFMTFVLSWKFTLLRLVFGIVLTFGVSYFANRLAKGQQVPAPAEMERAEAAAELKDEGPFALRWLKSLGMMILNVVPAYLLSVLLLGAFQGVLFPVELGGGILAILLFALVGTLFVIPTAAEIPIIQSFTALGLGAGPAAALLLTLPAISLPSLLMVSRSFPRKVLGFVFASVVVLGIVAGVVGAWVL</sequence>